<dbReference type="Proteomes" id="UP001158067">
    <property type="component" value="Unassembled WGS sequence"/>
</dbReference>
<name>A0ABY1QRA8_9BACT</name>
<organism evidence="1 2">
    <name type="scientific">Neorhodopirellula lusitana</name>
    <dbReference type="NCBI Taxonomy" id="445327"/>
    <lineage>
        <taxon>Bacteria</taxon>
        <taxon>Pseudomonadati</taxon>
        <taxon>Planctomycetota</taxon>
        <taxon>Planctomycetia</taxon>
        <taxon>Pirellulales</taxon>
        <taxon>Pirellulaceae</taxon>
        <taxon>Neorhodopirellula</taxon>
    </lineage>
</organism>
<sequence>MALRPARFEATPFEWQPFTLASLNQQLGDNRDVLVLVKSVYGEFSPEVHHLISTHPALKRLVDTNSLVPMKMDFAYVTSPPNGLEGECEWVYQQDTYVKSTFYVLRQPDGSVNIYPWHAKPDDVLSGLGKRNWFKIYIVLSIASALVWSGRIVLRWRANRGERGVTNGWTGVLNHAGLK</sequence>
<comment type="caution">
    <text evidence="1">The sequence shown here is derived from an EMBL/GenBank/DDBJ whole genome shotgun (WGS) entry which is preliminary data.</text>
</comment>
<gene>
    <name evidence="1" type="ORF">SAMN06265222_12511</name>
</gene>
<reference evidence="1 2" key="1">
    <citation type="submission" date="2017-05" db="EMBL/GenBank/DDBJ databases">
        <authorList>
            <person name="Varghese N."/>
            <person name="Submissions S."/>
        </authorList>
    </citation>
    <scope>NUCLEOTIDE SEQUENCE [LARGE SCALE GENOMIC DNA]</scope>
    <source>
        <strain evidence="1 2">DSM 25457</strain>
    </source>
</reference>
<accession>A0ABY1QRA8</accession>
<protein>
    <submittedName>
        <fullName evidence="1">Uncharacterized protein</fullName>
    </submittedName>
</protein>
<proteinExistence type="predicted"/>
<dbReference type="EMBL" id="FXUG01000025">
    <property type="protein sequence ID" value="SMP78248.1"/>
    <property type="molecule type" value="Genomic_DNA"/>
</dbReference>
<evidence type="ECO:0000313" key="1">
    <source>
        <dbReference type="EMBL" id="SMP78248.1"/>
    </source>
</evidence>
<keyword evidence="2" id="KW-1185">Reference proteome</keyword>
<evidence type="ECO:0000313" key="2">
    <source>
        <dbReference type="Proteomes" id="UP001158067"/>
    </source>
</evidence>